<dbReference type="OMA" id="CICQKNY"/>
<sequence length="689" mass="76273">MMIYRKGVCSWRTQFWKTIQLLLAALISFPNSHSFTTTKPFFLSLSPSPTITGSRSIIWPCEDSSDCKAENAHCSIYGYCQCPAGYVFSTDVTRCLPESAYGVACQEAVQCSHMLTGAKCEAGVCTCDSDYTYVRGRCRKLVDLGQPCSDDIDCFFSHNRESVVCHRGSCECADGFYRRSSNVCRRRVTKKLLKSRVSSMFGLKYKNRSLSIKPSILYLFKPSPTDGEECLVHQDCDGDNLRCVNQRCTDAAAQTAKSLQDVAIQTSQSLEKPHVEGSPAKAPPAPKTRDAETNTDTAAATKRMSQMYGTGDLEVWGFGSFFYVPELSTFAVGDPCVEEGVECPEVPYTVCRMGQCHCREGYYHKEGRCMAELGEYVHDGQYCEPGTQFSNRRCTCRNDQFYDNNMRTCLKSALGINTSCTQQSQCSPYGAAYCPSVSPKRCTCHPYARYDEATELCVAKDGYEAYCERDGDCALANARCSTEKTCVCKPSYYYVNERCKAANGGECETAADCAFEEAVCQSPSVQSEDESVEPAEPKRCSCGKGHYYQASGNRCLKEAEQYGDECSVDEQCQPLLGELGQCIEGQCQCDENEHHFKDGKCNMKIALDARCSKTSECFVDGDDQDNVECRNSACQCKFDYSPDVERQKCIRPSGKNSSDRPSALKVITLLLTSAAVLITGSALRDAYYG</sequence>
<dbReference type="VEuPathDB" id="VectorBase:AGAP001638"/>
<evidence type="ECO:0000313" key="3">
    <source>
        <dbReference type="EMBL" id="EAA01362.6"/>
    </source>
</evidence>
<reference evidence="3" key="3">
    <citation type="journal article" date="2004" name="Trends Parasitol.">
        <title>The Anopheles gambiae genome: an update.</title>
        <authorList>
            <person name="Mongin E."/>
            <person name="Louis C."/>
            <person name="Holt R.A."/>
            <person name="Birney E."/>
            <person name="Collins F.H."/>
        </authorList>
    </citation>
    <scope>NUCLEOTIDE SEQUENCE</scope>
    <source>
        <strain evidence="3">PEST</strain>
    </source>
</reference>
<proteinExistence type="predicted"/>
<reference evidence="3" key="5">
    <citation type="submission" date="2011-05" db="EMBL/GenBank/DDBJ databases">
        <authorList>
            <consortium name="VectorBase"/>
        </authorList>
    </citation>
    <scope>NUCLEOTIDE SEQUENCE</scope>
    <source>
        <strain evidence="3">PEST</strain>
    </source>
</reference>
<reference evidence="3" key="1">
    <citation type="journal article" date="2002" name="Science">
        <title>The genome sequence of the malaria mosquito Anopheles gambiae.</title>
        <authorList>
            <person name="Holt R.A."/>
            <person name="Subramanian G.M."/>
            <person name="Halpern A."/>
            <person name="Sutton G.G."/>
            <person name="Charlab R."/>
            <person name="Nusskern D.R."/>
            <person name="Wincker P."/>
            <person name="Clark A.G."/>
            <person name="Ribeiro J.M."/>
            <person name="Wides R."/>
            <person name="Salzberg S.L."/>
            <person name="Loftus B."/>
            <person name="Yandell M."/>
            <person name="Majoros W.H."/>
            <person name="Rusch D.B."/>
            <person name="Lai Z."/>
            <person name="Kraft C.L."/>
            <person name="Abril J.F."/>
            <person name="Anthouard V."/>
            <person name="Arensburger P."/>
            <person name="Atkinson P.W."/>
            <person name="Baden H."/>
            <person name="de Berardinis V."/>
            <person name="Baldwin D."/>
            <person name="Benes V."/>
            <person name="Biedler J."/>
            <person name="Blass C."/>
            <person name="Bolanos R."/>
            <person name="Boscus D."/>
            <person name="Barnstead M."/>
            <person name="Cai S."/>
            <person name="Center A."/>
            <person name="Chaturverdi K."/>
            <person name="Christophides G.K."/>
            <person name="Chrystal M.A."/>
            <person name="Clamp M."/>
            <person name="Cravchik A."/>
            <person name="Curwen V."/>
            <person name="Dana A."/>
            <person name="Delcher A."/>
            <person name="Dew I."/>
            <person name="Evans C.A."/>
            <person name="Flanigan M."/>
            <person name="Grundschober-Freimoser A."/>
            <person name="Friedli L."/>
            <person name="Gu Z."/>
            <person name="Guan P."/>
            <person name="Guigo R."/>
            <person name="Hillenmeyer M.E."/>
            <person name="Hladun S.L."/>
            <person name="Hogan J.R."/>
            <person name="Hong Y.S."/>
            <person name="Hoover J."/>
            <person name="Jaillon O."/>
            <person name="Ke Z."/>
            <person name="Kodira C."/>
            <person name="Kokoza E."/>
            <person name="Koutsos A."/>
            <person name="Letunic I."/>
            <person name="Levitsky A."/>
            <person name="Liang Y."/>
            <person name="Lin J.J."/>
            <person name="Lobo N.F."/>
            <person name="Lopez J.R."/>
            <person name="Malek J.A."/>
            <person name="McIntosh T.C."/>
            <person name="Meister S."/>
            <person name="Miller J."/>
            <person name="Mobarry C."/>
            <person name="Mongin E."/>
            <person name="Murphy S.D."/>
            <person name="O'Brochta D.A."/>
            <person name="Pfannkoch C."/>
            <person name="Qi R."/>
            <person name="Regier M.A."/>
            <person name="Remington K."/>
            <person name="Shao H."/>
            <person name="Sharakhova M.V."/>
            <person name="Sitter C.D."/>
            <person name="Shetty J."/>
            <person name="Smith T.J."/>
            <person name="Strong R."/>
            <person name="Sun J."/>
            <person name="Thomasova D."/>
            <person name="Ton L.Q."/>
            <person name="Topalis P."/>
            <person name="Tu Z."/>
            <person name="Unger M.F."/>
            <person name="Walenz B."/>
            <person name="Wang A."/>
            <person name="Wang J."/>
            <person name="Wang M."/>
            <person name="Wang X."/>
            <person name="Woodford K.J."/>
            <person name="Wortman J.R."/>
            <person name="Wu M."/>
            <person name="Yao A."/>
            <person name="Zdobnov E.M."/>
            <person name="Zhang H."/>
            <person name="Zhao Q."/>
            <person name="Zhao S."/>
            <person name="Zhu S.C."/>
            <person name="Zhimulev I."/>
            <person name="Coluzzi M."/>
            <person name="della Torre A."/>
            <person name="Roth C.W."/>
            <person name="Louis C."/>
            <person name="Kalush F."/>
            <person name="Mural R.J."/>
            <person name="Myers E.W."/>
            <person name="Adams M.D."/>
            <person name="Smith H.O."/>
            <person name="Broder S."/>
            <person name="Gardner M.J."/>
            <person name="Fraser C.M."/>
            <person name="Birney E."/>
            <person name="Bork P."/>
            <person name="Brey P.T."/>
            <person name="Venter J.C."/>
            <person name="Weissenbach J."/>
            <person name="Kafatos F.C."/>
            <person name="Collins F.H."/>
            <person name="Hoffman S.L."/>
        </authorList>
    </citation>
    <scope>NUCLEOTIDE SEQUENCE [LARGE SCALE GENOMIC DNA]</scope>
    <source>
        <strain evidence="3">PEST</strain>
    </source>
</reference>
<name>Q7PUL0_ANOGA</name>
<comment type="caution">
    <text evidence="3">The sequence shown here is derived from an EMBL/GenBank/DDBJ whole genome shotgun (WGS) entry which is preliminary data.</text>
</comment>
<dbReference type="PROSITE" id="PS01186">
    <property type="entry name" value="EGF_2"/>
    <property type="match status" value="1"/>
</dbReference>
<dbReference type="PANTHER" id="PTHR39069:SF8">
    <property type="entry name" value="FI17111P1"/>
    <property type="match status" value="1"/>
</dbReference>
<dbReference type="PaxDb" id="7165-AGAP001638-PA"/>
<organism evidence="3">
    <name type="scientific">Anopheles gambiae</name>
    <name type="common">African malaria mosquito</name>
    <dbReference type="NCBI Taxonomy" id="7165"/>
    <lineage>
        <taxon>Eukaryota</taxon>
        <taxon>Metazoa</taxon>
        <taxon>Ecdysozoa</taxon>
        <taxon>Arthropoda</taxon>
        <taxon>Hexapoda</taxon>
        <taxon>Insecta</taxon>
        <taxon>Pterygota</taxon>
        <taxon>Neoptera</taxon>
        <taxon>Endopterygota</taxon>
        <taxon>Diptera</taxon>
        <taxon>Nematocera</taxon>
        <taxon>Culicoidea</taxon>
        <taxon>Culicidae</taxon>
        <taxon>Anophelinae</taxon>
        <taxon>Anopheles</taxon>
    </lineage>
</organism>
<evidence type="ECO:0000259" key="2">
    <source>
        <dbReference type="PROSITE" id="PS01186"/>
    </source>
</evidence>
<feature type="domain" description="EGF-like" evidence="2">
    <location>
        <begin position="80"/>
        <end position="95"/>
    </location>
</feature>
<reference evidence="3" key="2">
    <citation type="submission" date="2002-03" db="EMBL/GenBank/DDBJ databases">
        <authorList>
            <consortium name="The Anopheles Genome Sequencing Consortium"/>
        </authorList>
    </citation>
    <scope>NUCLEOTIDE SEQUENCE</scope>
    <source>
        <strain evidence="3">PEST</strain>
    </source>
</reference>
<dbReference type="EMBL" id="AAAB01008987">
    <property type="protein sequence ID" value="EAA01362.6"/>
    <property type="molecule type" value="Genomic_DNA"/>
</dbReference>
<dbReference type="SMART" id="SM00181">
    <property type="entry name" value="EGF"/>
    <property type="match status" value="5"/>
</dbReference>
<accession>Q7PUL0</accession>
<protein>
    <submittedName>
        <fullName evidence="3">AGAP001638-PA</fullName>
    </submittedName>
</protein>
<dbReference type="Pfam" id="PF01683">
    <property type="entry name" value="EB"/>
    <property type="match status" value="2"/>
</dbReference>
<evidence type="ECO:0000256" key="1">
    <source>
        <dbReference type="SAM" id="MobiDB-lite"/>
    </source>
</evidence>
<gene>
    <name evidence="3" type="ORF">AgaP_AGAP001638</name>
</gene>
<reference evidence="3" key="4">
    <citation type="journal article" date="2007" name="Genome Biol.">
        <title>Update of the Anopheles gambiae PEST genome assembly.</title>
        <authorList>
            <person name="Sharakhova M.V."/>
            <person name="Hammond M.P."/>
            <person name="Lobo N.F."/>
            <person name="Krzywinski J."/>
            <person name="Unger M.F."/>
            <person name="Hillenmeyer M.E."/>
            <person name="Bruggner R.V."/>
            <person name="Birney E."/>
            <person name="Collins F.H."/>
        </authorList>
    </citation>
    <scope>NUCLEOTIDE SEQUENCE</scope>
    <source>
        <strain evidence="3">PEST</strain>
    </source>
</reference>
<dbReference type="InterPro" id="IPR006149">
    <property type="entry name" value="EB_dom"/>
</dbReference>
<dbReference type="VEuPathDB" id="VectorBase:AGAMI1_010066"/>
<dbReference type="PANTHER" id="PTHR39069">
    <property type="entry name" value="ECDYSONE-INDUCIBLE GENE E1, ISOFORM A"/>
    <property type="match status" value="1"/>
</dbReference>
<dbReference type="PhylomeDB" id="Q7PUL0"/>
<dbReference type="AlphaFoldDB" id="Q7PUL0"/>
<feature type="region of interest" description="Disordered" evidence="1">
    <location>
        <begin position="268"/>
        <end position="295"/>
    </location>
</feature>
<dbReference type="eggNOG" id="KOG1218">
    <property type="taxonomic scope" value="Eukaryota"/>
</dbReference>
<dbReference type="InterPro" id="IPR000742">
    <property type="entry name" value="EGF"/>
</dbReference>